<dbReference type="STRING" id="745531.A0A0C3S6F3"/>
<dbReference type="OrthoDB" id="71307at2759"/>
<dbReference type="InterPro" id="IPR011333">
    <property type="entry name" value="SKP1/BTB/POZ_sf"/>
</dbReference>
<accession>A0A0C3S6F3</accession>
<dbReference type="Gene3D" id="3.30.710.10">
    <property type="entry name" value="Potassium Channel Kv1.1, Chain A"/>
    <property type="match status" value="1"/>
</dbReference>
<dbReference type="Pfam" id="PF00651">
    <property type="entry name" value="BTB"/>
    <property type="match status" value="1"/>
</dbReference>
<dbReference type="SMART" id="SM00225">
    <property type="entry name" value="BTB"/>
    <property type="match status" value="1"/>
</dbReference>
<dbReference type="SUPFAM" id="SSF54695">
    <property type="entry name" value="POZ domain"/>
    <property type="match status" value="1"/>
</dbReference>
<organism evidence="2 3">
    <name type="scientific">Phlebiopsis gigantea (strain 11061_1 CR5-6)</name>
    <name type="common">White-rot fungus</name>
    <name type="synonym">Peniophora gigantea</name>
    <dbReference type="NCBI Taxonomy" id="745531"/>
    <lineage>
        <taxon>Eukaryota</taxon>
        <taxon>Fungi</taxon>
        <taxon>Dikarya</taxon>
        <taxon>Basidiomycota</taxon>
        <taxon>Agaricomycotina</taxon>
        <taxon>Agaricomycetes</taxon>
        <taxon>Polyporales</taxon>
        <taxon>Phanerochaetaceae</taxon>
        <taxon>Phlebiopsis</taxon>
    </lineage>
</organism>
<name>A0A0C3S6F3_PHLG1</name>
<sequence>MVSTTSHLFDSPNADLVLRSSTPKGVEFRVHQCILAQASPFFEHMFQLPQPEAGPSHIPVVDVSESSQTLEYLLRYVYPVPKPDVSSLDELVPVLEAASKYDFTVVIDHLRTVLVSPPFLASDPVRVYAIACRFDLDAEARLASRHTLTIDVLDGPLIEDLKGITAYQYHQLLNLHRARAAAAQELLILPDTVKCMMCNGTHYGAFYPPKWWKDYEERARKELAARPTADIIFSMPFIAQSAHAGCERCAGSIFDAHWFFADLRKRIDDLPGTI</sequence>
<dbReference type="InterPro" id="IPR000210">
    <property type="entry name" value="BTB/POZ_dom"/>
</dbReference>
<dbReference type="InterPro" id="IPR044714">
    <property type="entry name" value="AtSIBP1-like"/>
</dbReference>
<dbReference type="HOGENOM" id="CLU_052397_0_2_1"/>
<keyword evidence="3" id="KW-1185">Reference proteome</keyword>
<protein>
    <recommendedName>
        <fullName evidence="1">BTB domain-containing protein</fullName>
    </recommendedName>
</protein>
<evidence type="ECO:0000313" key="3">
    <source>
        <dbReference type="Proteomes" id="UP000053257"/>
    </source>
</evidence>
<dbReference type="AlphaFoldDB" id="A0A0C3S6F3"/>
<dbReference type="Proteomes" id="UP000053257">
    <property type="component" value="Unassembled WGS sequence"/>
</dbReference>
<dbReference type="PROSITE" id="PS50097">
    <property type="entry name" value="BTB"/>
    <property type="match status" value="1"/>
</dbReference>
<evidence type="ECO:0000259" key="1">
    <source>
        <dbReference type="PROSITE" id="PS50097"/>
    </source>
</evidence>
<proteinExistence type="predicted"/>
<evidence type="ECO:0000313" key="2">
    <source>
        <dbReference type="EMBL" id="KIP06167.1"/>
    </source>
</evidence>
<feature type="domain" description="BTB" evidence="1">
    <location>
        <begin position="14"/>
        <end position="78"/>
    </location>
</feature>
<dbReference type="CDD" id="cd18186">
    <property type="entry name" value="BTB_POZ_ZBTB_KLHL-like"/>
    <property type="match status" value="1"/>
</dbReference>
<dbReference type="EMBL" id="KN840524">
    <property type="protein sequence ID" value="KIP06167.1"/>
    <property type="molecule type" value="Genomic_DNA"/>
</dbReference>
<gene>
    <name evidence="2" type="ORF">PHLGIDRAFT_19522</name>
</gene>
<reference evidence="2 3" key="1">
    <citation type="journal article" date="2014" name="PLoS Genet.">
        <title>Analysis of the Phlebiopsis gigantea genome, transcriptome and secretome provides insight into its pioneer colonization strategies of wood.</title>
        <authorList>
            <person name="Hori C."/>
            <person name="Ishida T."/>
            <person name="Igarashi K."/>
            <person name="Samejima M."/>
            <person name="Suzuki H."/>
            <person name="Master E."/>
            <person name="Ferreira P."/>
            <person name="Ruiz-Duenas F.J."/>
            <person name="Held B."/>
            <person name="Canessa P."/>
            <person name="Larrondo L.F."/>
            <person name="Schmoll M."/>
            <person name="Druzhinina I.S."/>
            <person name="Kubicek C.P."/>
            <person name="Gaskell J.A."/>
            <person name="Kersten P."/>
            <person name="St John F."/>
            <person name="Glasner J."/>
            <person name="Sabat G."/>
            <person name="Splinter BonDurant S."/>
            <person name="Syed K."/>
            <person name="Yadav J."/>
            <person name="Mgbeahuruike A.C."/>
            <person name="Kovalchuk A."/>
            <person name="Asiegbu F.O."/>
            <person name="Lackner G."/>
            <person name="Hoffmeister D."/>
            <person name="Rencoret J."/>
            <person name="Gutierrez A."/>
            <person name="Sun H."/>
            <person name="Lindquist E."/>
            <person name="Barry K."/>
            <person name="Riley R."/>
            <person name="Grigoriev I.V."/>
            <person name="Henrissat B."/>
            <person name="Kues U."/>
            <person name="Berka R.M."/>
            <person name="Martinez A.T."/>
            <person name="Covert S.F."/>
            <person name="Blanchette R.A."/>
            <person name="Cullen D."/>
        </authorList>
    </citation>
    <scope>NUCLEOTIDE SEQUENCE [LARGE SCALE GENOMIC DNA]</scope>
    <source>
        <strain evidence="2 3">11061_1 CR5-6</strain>
    </source>
</reference>
<dbReference type="PANTHER" id="PTHR46672">
    <property type="entry name" value="OS08G0495500 PROTEIN-RELATED"/>
    <property type="match status" value="1"/>
</dbReference>